<proteinExistence type="predicted"/>
<gene>
    <name evidence="4" type="primary">astA</name>
    <name evidence="4" type="ORF">MFFC18_10410</name>
</gene>
<dbReference type="STRING" id="980251.GCA_001642875_01899"/>
<dbReference type="InterPro" id="IPR007041">
    <property type="entry name" value="Arg_succinylTrfase_AstA/AruG"/>
</dbReference>
<dbReference type="AlphaFoldDB" id="A0A5B9P969"/>
<dbReference type="Proteomes" id="UP000322214">
    <property type="component" value="Chromosome"/>
</dbReference>
<sequence>MLIVRCVREDDLDSLFDLIQKSEFGLTTLKISKSELESRIERSLFAFRQKDARPSGQPYVFVMEDLGIGRLVGTCAIYSKTGGFEPMYSYEIQKSIHASKELGVYKEIDTLHLLAQHDGPTEIGSLFLSPDYWGGGHGRLLSMSRFLFLAEFQERFEQKVIAEMRGVVDSHGVSPLWSALGSHFFQMDFPKAETLTTQSKKVIGDLMPKHPIYIPLLPQDAQDVIGKVHANTEPALAMLLKEGFENRGLVDLFDGGPTIECEVENIRAVRESKSGTVGAVAEKIKNGTRQIISNSRLDFRTCLGEVQWDGAVATIDQISALRLGLKNGDAIRSVNLRPDPAPNTESDS</sequence>
<name>A0A5B9P969_9BACT</name>
<dbReference type="KEGG" id="mff:MFFC18_10410"/>
<dbReference type="Gene3D" id="3.40.630.30">
    <property type="match status" value="1"/>
</dbReference>
<dbReference type="OrthoDB" id="21121at2"/>
<dbReference type="GO" id="GO:0008791">
    <property type="term" value="F:arginine N-succinyltransferase activity"/>
    <property type="evidence" value="ECO:0007669"/>
    <property type="project" value="UniProtKB-EC"/>
</dbReference>
<evidence type="ECO:0000313" key="5">
    <source>
        <dbReference type="Proteomes" id="UP000322214"/>
    </source>
</evidence>
<dbReference type="GO" id="GO:0006527">
    <property type="term" value="P:L-arginine catabolic process"/>
    <property type="evidence" value="ECO:0007669"/>
    <property type="project" value="InterPro"/>
</dbReference>
<organism evidence="4 5">
    <name type="scientific">Mariniblastus fucicola</name>
    <dbReference type="NCBI Taxonomy" id="980251"/>
    <lineage>
        <taxon>Bacteria</taxon>
        <taxon>Pseudomonadati</taxon>
        <taxon>Planctomycetota</taxon>
        <taxon>Planctomycetia</taxon>
        <taxon>Pirellulales</taxon>
        <taxon>Pirellulaceae</taxon>
        <taxon>Mariniblastus</taxon>
    </lineage>
</organism>
<dbReference type="PANTHER" id="PTHR30420">
    <property type="entry name" value="N-SUCCINYLARGININE DIHYDROLASE"/>
    <property type="match status" value="1"/>
</dbReference>
<keyword evidence="3 4" id="KW-0012">Acyltransferase</keyword>
<dbReference type="RefSeq" id="WP_075081800.1">
    <property type="nucleotide sequence ID" value="NZ_CP042912.1"/>
</dbReference>
<dbReference type="PANTHER" id="PTHR30420:SF1">
    <property type="entry name" value="ARGININE N-SUCCINYLTRANSFERASE"/>
    <property type="match status" value="1"/>
</dbReference>
<evidence type="ECO:0000256" key="1">
    <source>
        <dbReference type="ARBA" id="ARBA00022503"/>
    </source>
</evidence>
<dbReference type="EC" id="2.3.1.109" evidence="4"/>
<protein>
    <submittedName>
        <fullName evidence="4">Arginine N-succinyltransferase</fullName>
        <ecNumber evidence="4">2.3.1.109</ecNumber>
    </submittedName>
</protein>
<dbReference type="SUPFAM" id="SSF55729">
    <property type="entry name" value="Acyl-CoA N-acyltransferases (Nat)"/>
    <property type="match status" value="1"/>
</dbReference>
<dbReference type="InterPro" id="IPR016181">
    <property type="entry name" value="Acyl_CoA_acyltransferase"/>
</dbReference>
<reference evidence="4 5" key="1">
    <citation type="submission" date="2019-08" db="EMBL/GenBank/DDBJ databases">
        <title>Deep-cultivation of Planctomycetes and their phenomic and genomic characterization uncovers novel biology.</title>
        <authorList>
            <person name="Wiegand S."/>
            <person name="Jogler M."/>
            <person name="Boedeker C."/>
            <person name="Pinto D."/>
            <person name="Vollmers J."/>
            <person name="Rivas-Marin E."/>
            <person name="Kohn T."/>
            <person name="Peeters S.H."/>
            <person name="Heuer A."/>
            <person name="Rast P."/>
            <person name="Oberbeckmann S."/>
            <person name="Bunk B."/>
            <person name="Jeske O."/>
            <person name="Meyerdierks A."/>
            <person name="Storesund J.E."/>
            <person name="Kallscheuer N."/>
            <person name="Luecker S."/>
            <person name="Lage O.M."/>
            <person name="Pohl T."/>
            <person name="Merkel B.J."/>
            <person name="Hornburger P."/>
            <person name="Mueller R.-W."/>
            <person name="Bruemmer F."/>
            <person name="Labrenz M."/>
            <person name="Spormann A.M."/>
            <person name="Op den Camp H."/>
            <person name="Overmann J."/>
            <person name="Amann R."/>
            <person name="Jetten M.S.M."/>
            <person name="Mascher T."/>
            <person name="Medema M.H."/>
            <person name="Devos D.P."/>
            <person name="Kaster A.-K."/>
            <person name="Ovreas L."/>
            <person name="Rohde M."/>
            <person name="Galperin M.Y."/>
            <person name="Jogler C."/>
        </authorList>
    </citation>
    <scope>NUCLEOTIDE SEQUENCE [LARGE SCALE GENOMIC DNA]</scope>
    <source>
        <strain evidence="4 5">FC18</strain>
    </source>
</reference>
<dbReference type="Pfam" id="PF04958">
    <property type="entry name" value="AstA"/>
    <property type="match status" value="1"/>
</dbReference>
<evidence type="ECO:0000256" key="3">
    <source>
        <dbReference type="ARBA" id="ARBA00023315"/>
    </source>
</evidence>
<keyword evidence="5" id="KW-1185">Reference proteome</keyword>
<keyword evidence="1" id="KW-0056">Arginine metabolism</keyword>
<keyword evidence="2 4" id="KW-0808">Transferase</keyword>
<evidence type="ECO:0000313" key="4">
    <source>
        <dbReference type="EMBL" id="QEG21186.1"/>
    </source>
</evidence>
<accession>A0A5B9P969</accession>
<dbReference type="NCBIfam" id="TIGR03243">
    <property type="entry name" value="arg_catab_AOST"/>
    <property type="match status" value="1"/>
</dbReference>
<evidence type="ECO:0000256" key="2">
    <source>
        <dbReference type="ARBA" id="ARBA00022679"/>
    </source>
</evidence>
<dbReference type="EMBL" id="CP042912">
    <property type="protein sequence ID" value="QEG21186.1"/>
    <property type="molecule type" value="Genomic_DNA"/>
</dbReference>